<sequence>MRVPASDGRVIGLSGRALDRLMPMHLWLNPAGRIVHAGRKVRKLGGGALAGRPMEEVLEVRKPRPVRSLAELLLLDGQRLEVRLTAAPDLRFKGQAVSLPAGGGAVLDLSLGLSVVEAVSRFDLTLQDFAPTDLAVEMLYLVEAKTAVMEEYKRLNRRLNGARIDAEERAVTDTLTGLRNRRAMDGALAQMVAAARPFGLMHLDLDHFKQVNDSLGHAAGDHVLQEVGRILLEETRTADTVSRVGGDEFLVLFDGLADAARLTAIARRIIARLERPMPFDGTLCRVSASIGATLSIFYDRPDAERVLRDADAALYASKHKGRAEVSLARGGN</sequence>
<dbReference type="Gene3D" id="3.30.450.260">
    <property type="entry name" value="Haem NO binding associated domain"/>
    <property type="match status" value="1"/>
</dbReference>
<gene>
    <name evidence="2" type="ORF">Ga0609869_000494</name>
</gene>
<dbReference type="InterPro" id="IPR000160">
    <property type="entry name" value="GGDEF_dom"/>
</dbReference>
<dbReference type="CDD" id="cd01949">
    <property type="entry name" value="GGDEF"/>
    <property type="match status" value="1"/>
</dbReference>
<dbReference type="NCBIfam" id="TIGR00254">
    <property type="entry name" value="GGDEF"/>
    <property type="match status" value="1"/>
</dbReference>
<name>A0ABV3XP94_9RHOB</name>
<evidence type="ECO:0000313" key="2">
    <source>
        <dbReference type="EMBL" id="MEX5727141.1"/>
    </source>
</evidence>
<comment type="caution">
    <text evidence="2">The sequence shown here is derived from an EMBL/GenBank/DDBJ whole genome shotgun (WGS) entry which is preliminary data.</text>
</comment>
<dbReference type="Pfam" id="PF00990">
    <property type="entry name" value="GGDEF"/>
    <property type="match status" value="1"/>
</dbReference>
<accession>A0ABV3XP94</accession>
<dbReference type="SUPFAM" id="SSF55073">
    <property type="entry name" value="Nucleotide cyclase"/>
    <property type="match status" value="1"/>
</dbReference>
<feature type="domain" description="GGDEF" evidence="1">
    <location>
        <begin position="196"/>
        <end position="330"/>
    </location>
</feature>
<dbReference type="PANTHER" id="PTHR46663:SF4">
    <property type="entry name" value="DIGUANYLATE CYCLASE DGCT-RELATED"/>
    <property type="match status" value="1"/>
</dbReference>
<dbReference type="PANTHER" id="PTHR46663">
    <property type="entry name" value="DIGUANYLATE CYCLASE DGCT-RELATED"/>
    <property type="match status" value="1"/>
</dbReference>
<dbReference type="InterPro" id="IPR052163">
    <property type="entry name" value="DGC-Regulatory_Protein"/>
</dbReference>
<dbReference type="Gene3D" id="3.30.70.270">
    <property type="match status" value="1"/>
</dbReference>
<dbReference type="InterPro" id="IPR042463">
    <property type="entry name" value="HNOB_dom_associated_sf"/>
</dbReference>
<reference evidence="2 3" key="1">
    <citation type="submission" date="2024-06" db="EMBL/GenBank/DDBJ databases">
        <title>Genome of Rhodovulum iodosum, a marine photoferrotroph.</title>
        <authorList>
            <person name="Bianchini G."/>
            <person name="Nikeleit V."/>
            <person name="Kappler A."/>
            <person name="Bryce C."/>
            <person name="Sanchez-Baracaldo P."/>
        </authorList>
    </citation>
    <scope>NUCLEOTIDE SEQUENCE [LARGE SCALE GENOMIC DNA]</scope>
    <source>
        <strain evidence="2 3">UT/N1</strain>
    </source>
</reference>
<evidence type="ECO:0000313" key="3">
    <source>
        <dbReference type="Proteomes" id="UP001560019"/>
    </source>
</evidence>
<dbReference type="Proteomes" id="UP001560019">
    <property type="component" value="Unassembled WGS sequence"/>
</dbReference>
<dbReference type="PROSITE" id="PS50887">
    <property type="entry name" value="GGDEF"/>
    <property type="match status" value="1"/>
</dbReference>
<keyword evidence="3" id="KW-1185">Reference proteome</keyword>
<proteinExistence type="predicted"/>
<evidence type="ECO:0000259" key="1">
    <source>
        <dbReference type="PROSITE" id="PS50887"/>
    </source>
</evidence>
<dbReference type="RefSeq" id="WP_245972394.1">
    <property type="nucleotide sequence ID" value="NZ_JBEHHI010000001.1"/>
</dbReference>
<dbReference type="InterPro" id="IPR043128">
    <property type="entry name" value="Rev_trsase/Diguanyl_cyclase"/>
</dbReference>
<protein>
    <submittedName>
        <fullName evidence="2">Diguanylate cyclase (GGDEF)-like protein</fullName>
    </submittedName>
</protein>
<organism evidence="2 3">
    <name type="scientific">Rhodovulum iodosum</name>
    <dbReference type="NCBI Taxonomy" id="68291"/>
    <lineage>
        <taxon>Bacteria</taxon>
        <taxon>Pseudomonadati</taxon>
        <taxon>Pseudomonadota</taxon>
        <taxon>Alphaproteobacteria</taxon>
        <taxon>Rhodobacterales</taxon>
        <taxon>Paracoccaceae</taxon>
        <taxon>Rhodovulum</taxon>
    </lineage>
</organism>
<dbReference type="InterPro" id="IPR029787">
    <property type="entry name" value="Nucleotide_cyclase"/>
</dbReference>
<dbReference type="EMBL" id="JBEHHI010000001">
    <property type="protein sequence ID" value="MEX5727141.1"/>
    <property type="molecule type" value="Genomic_DNA"/>
</dbReference>
<dbReference type="SMART" id="SM00267">
    <property type="entry name" value="GGDEF"/>
    <property type="match status" value="1"/>
</dbReference>